<evidence type="ECO:0000313" key="4">
    <source>
        <dbReference type="WBParaSite" id="L893_g7372.t3"/>
    </source>
</evidence>
<sequence>MARFLLSTVLLALFLGHSATALKCAKGVAKPSDSFLKLADVGIPITRMRDRLKPCTSEDPTVTPQCYRVTIGDDLTFAGCTTEPLPFLNEVGIDICQTFNLGNNETNNGEINALGKVSIQCCAEDNCNTEQNPVPTTSPETSTSTSSSVTTTDPITTTGCGALNVFTLLNTVLLFWTLL</sequence>
<accession>A0A1I8AMX8</accession>
<evidence type="ECO:0000313" key="3">
    <source>
        <dbReference type="Proteomes" id="UP000095287"/>
    </source>
</evidence>
<feature type="signal peptide" evidence="2">
    <location>
        <begin position="1"/>
        <end position="21"/>
    </location>
</feature>
<name>A0A1I8AMX8_9BILA</name>
<reference evidence="4" key="1">
    <citation type="submission" date="2016-11" db="UniProtKB">
        <authorList>
            <consortium name="WormBaseParasite"/>
        </authorList>
    </citation>
    <scope>IDENTIFICATION</scope>
</reference>
<feature type="chain" id="PRO_5009314881" evidence="2">
    <location>
        <begin position="22"/>
        <end position="179"/>
    </location>
</feature>
<organism evidence="3 4">
    <name type="scientific">Steinernema glaseri</name>
    <dbReference type="NCBI Taxonomy" id="37863"/>
    <lineage>
        <taxon>Eukaryota</taxon>
        <taxon>Metazoa</taxon>
        <taxon>Ecdysozoa</taxon>
        <taxon>Nematoda</taxon>
        <taxon>Chromadorea</taxon>
        <taxon>Rhabditida</taxon>
        <taxon>Tylenchina</taxon>
        <taxon>Panagrolaimomorpha</taxon>
        <taxon>Strongyloidoidea</taxon>
        <taxon>Steinernematidae</taxon>
        <taxon>Steinernema</taxon>
    </lineage>
</organism>
<dbReference type="Proteomes" id="UP000095287">
    <property type="component" value="Unplaced"/>
</dbReference>
<protein>
    <submittedName>
        <fullName evidence="4">UPAR/Ly6 domain-containing protein</fullName>
    </submittedName>
</protein>
<keyword evidence="2" id="KW-0732">Signal</keyword>
<feature type="compositionally biased region" description="Low complexity" evidence="1">
    <location>
        <begin position="133"/>
        <end position="151"/>
    </location>
</feature>
<evidence type="ECO:0000256" key="1">
    <source>
        <dbReference type="SAM" id="MobiDB-lite"/>
    </source>
</evidence>
<feature type="region of interest" description="Disordered" evidence="1">
    <location>
        <begin position="130"/>
        <end position="151"/>
    </location>
</feature>
<dbReference type="AlphaFoldDB" id="A0A1I8AMX8"/>
<keyword evidence="3" id="KW-1185">Reference proteome</keyword>
<evidence type="ECO:0000256" key="2">
    <source>
        <dbReference type="SAM" id="SignalP"/>
    </source>
</evidence>
<proteinExistence type="predicted"/>
<dbReference type="WBParaSite" id="L893_g7372.t3">
    <property type="protein sequence ID" value="L893_g7372.t3"/>
    <property type="gene ID" value="L893_g7372"/>
</dbReference>